<evidence type="ECO:0000313" key="9">
    <source>
        <dbReference type="EMBL" id="PRT53098.1"/>
    </source>
</evidence>
<evidence type="ECO:0000256" key="4">
    <source>
        <dbReference type="ARBA" id="ARBA00023002"/>
    </source>
</evidence>
<comment type="catalytic activity">
    <reaction evidence="6">
        <text>(R)-pantoate + NADP(+) = 2-dehydropantoate + NADPH + H(+)</text>
        <dbReference type="Rhea" id="RHEA:16233"/>
        <dbReference type="ChEBI" id="CHEBI:11561"/>
        <dbReference type="ChEBI" id="CHEBI:15378"/>
        <dbReference type="ChEBI" id="CHEBI:15980"/>
        <dbReference type="ChEBI" id="CHEBI:57783"/>
        <dbReference type="ChEBI" id="CHEBI:58349"/>
        <dbReference type="EC" id="1.1.1.169"/>
    </reaction>
</comment>
<dbReference type="SUPFAM" id="SSF48179">
    <property type="entry name" value="6-phosphogluconate dehydrogenase C-terminal domain-like"/>
    <property type="match status" value="1"/>
</dbReference>
<dbReference type="InterPro" id="IPR036291">
    <property type="entry name" value="NAD(P)-bd_dom_sf"/>
</dbReference>
<name>A0A2T0FDL0_9ASCO</name>
<dbReference type="AlphaFoldDB" id="A0A2T0FDL0"/>
<feature type="domain" description="Ketopantoate reductase C-terminal" evidence="8">
    <location>
        <begin position="182"/>
        <end position="316"/>
    </location>
</feature>
<dbReference type="Proteomes" id="UP000238350">
    <property type="component" value="Unassembled WGS sequence"/>
</dbReference>
<dbReference type="Gene3D" id="3.40.50.720">
    <property type="entry name" value="NAD(P)-binding Rossmann-like Domain"/>
    <property type="match status" value="1"/>
</dbReference>
<organism evidence="9 10">
    <name type="scientific">Wickerhamiella sorbophila</name>
    <dbReference type="NCBI Taxonomy" id="45607"/>
    <lineage>
        <taxon>Eukaryota</taxon>
        <taxon>Fungi</taxon>
        <taxon>Dikarya</taxon>
        <taxon>Ascomycota</taxon>
        <taxon>Saccharomycotina</taxon>
        <taxon>Dipodascomycetes</taxon>
        <taxon>Dipodascales</taxon>
        <taxon>Trichomonascaceae</taxon>
        <taxon>Wickerhamiella</taxon>
    </lineage>
</organism>
<dbReference type="EMBL" id="NDIQ01000001">
    <property type="protein sequence ID" value="PRT53098.1"/>
    <property type="molecule type" value="Genomic_DNA"/>
</dbReference>
<proteinExistence type="inferred from homology"/>
<feature type="domain" description="Ketopantoate reductase N-terminal" evidence="7">
    <location>
        <begin position="2"/>
        <end position="153"/>
    </location>
</feature>
<evidence type="ECO:0000256" key="1">
    <source>
        <dbReference type="ARBA" id="ARBA00007870"/>
    </source>
</evidence>
<evidence type="ECO:0000313" key="10">
    <source>
        <dbReference type="Proteomes" id="UP000238350"/>
    </source>
</evidence>
<dbReference type="OrthoDB" id="73846at2759"/>
<dbReference type="GeneID" id="36514467"/>
<dbReference type="InterPro" id="IPR013752">
    <property type="entry name" value="KPA_reductase"/>
</dbReference>
<evidence type="ECO:0000256" key="5">
    <source>
        <dbReference type="ARBA" id="ARBA00032024"/>
    </source>
</evidence>
<reference evidence="9 10" key="1">
    <citation type="submission" date="2017-04" db="EMBL/GenBank/DDBJ databases">
        <title>Genome sequencing of [Candida] sorbophila.</title>
        <authorList>
            <person name="Ahn J.O."/>
        </authorList>
    </citation>
    <scope>NUCLEOTIDE SEQUENCE [LARGE SCALE GENOMIC DNA]</scope>
    <source>
        <strain evidence="9 10">DS02</strain>
    </source>
</reference>
<evidence type="ECO:0000256" key="2">
    <source>
        <dbReference type="ARBA" id="ARBA00013014"/>
    </source>
</evidence>
<dbReference type="InterPro" id="IPR013328">
    <property type="entry name" value="6PGD_dom2"/>
</dbReference>
<comment type="function">
    <text evidence="6">Catalyzes the NADPH-dependent reduction of ketopantoate into pantoic acid.</text>
</comment>
<gene>
    <name evidence="9" type="ORF">B9G98_00718</name>
</gene>
<dbReference type="NCBIfam" id="TIGR00745">
    <property type="entry name" value="apbA_panE"/>
    <property type="match status" value="1"/>
</dbReference>
<accession>A0A2T0FDL0</accession>
<dbReference type="InterPro" id="IPR013332">
    <property type="entry name" value="KPR_N"/>
</dbReference>
<comment type="similarity">
    <text evidence="1 6">Belongs to the ketopantoate reductase family.</text>
</comment>
<dbReference type="GO" id="GO:0008677">
    <property type="term" value="F:2-dehydropantoate 2-reductase activity"/>
    <property type="evidence" value="ECO:0007669"/>
    <property type="project" value="UniProtKB-EC"/>
</dbReference>
<dbReference type="STRING" id="45607.A0A2T0FDL0"/>
<dbReference type="InterPro" id="IPR003710">
    <property type="entry name" value="ApbA"/>
</dbReference>
<dbReference type="PANTHER" id="PTHR43765:SF2">
    <property type="entry name" value="2-DEHYDROPANTOATE 2-REDUCTASE"/>
    <property type="match status" value="1"/>
</dbReference>
<dbReference type="InterPro" id="IPR050838">
    <property type="entry name" value="Ketopantoate_reductase"/>
</dbReference>
<keyword evidence="3 6" id="KW-0521">NADP</keyword>
<dbReference type="PANTHER" id="PTHR43765">
    <property type="entry name" value="2-DEHYDROPANTOATE 2-REDUCTASE-RELATED"/>
    <property type="match status" value="1"/>
</dbReference>
<keyword evidence="4 6" id="KW-0560">Oxidoreductase</keyword>
<dbReference type="GO" id="GO:0005739">
    <property type="term" value="C:mitochondrion"/>
    <property type="evidence" value="ECO:0007669"/>
    <property type="project" value="TreeGrafter"/>
</dbReference>
<evidence type="ECO:0000256" key="3">
    <source>
        <dbReference type="ARBA" id="ARBA00022857"/>
    </source>
</evidence>
<dbReference type="InterPro" id="IPR008927">
    <property type="entry name" value="6-PGluconate_DH-like_C_sf"/>
</dbReference>
<sequence length="336" mass="37186">MIHLLGAGSIGSLVAVNLAKGQVPVTLLLRGKEQLNKFTKLGGDISLKSHGETHVANFPAEVEPSSIENLIVCVKCHQIKEAVLKHLPLITPQTTLLVIHNGMGVEEDLLPLWPKASSRPNIVYGLTSLGSKRLPFPWVFEHTGTAPIYLSAHNTQVSNLDLVKSMVRSSSIVASKALPYGDFLTRQYEKLVVNSVINPMTAILGVSNGDLLKFDEGTQLQRLTRESCSILSEYVATHKPEYTQTIQQALDERRMYRIVQQVCKDTASNASSMLVDTENGHETEVDYINGYIVDAAKKINRTAQQNRVMVNLVKMKRAQNKRMLESGYVPTLDLEL</sequence>
<evidence type="ECO:0000256" key="6">
    <source>
        <dbReference type="RuleBase" id="RU362068"/>
    </source>
</evidence>
<dbReference type="RefSeq" id="XP_024663044.1">
    <property type="nucleotide sequence ID" value="XM_024807276.1"/>
</dbReference>
<dbReference type="Pfam" id="PF08546">
    <property type="entry name" value="ApbA_C"/>
    <property type="match status" value="1"/>
</dbReference>
<dbReference type="Gene3D" id="1.10.1040.10">
    <property type="entry name" value="N-(1-d-carboxylethyl)-l-norvaline Dehydrogenase, domain 2"/>
    <property type="match status" value="1"/>
</dbReference>
<dbReference type="Pfam" id="PF02558">
    <property type="entry name" value="ApbA"/>
    <property type="match status" value="1"/>
</dbReference>
<dbReference type="GO" id="GO:0015940">
    <property type="term" value="P:pantothenate biosynthetic process"/>
    <property type="evidence" value="ECO:0007669"/>
    <property type="project" value="InterPro"/>
</dbReference>
<protein>
    <recommendedName>
        <fullName evidence="2 6">2-dehydropantoate 2-reductase</fullName>
        <ecNumber evidence="2 6">1.1.1.169</ecNumber>
    </recommendedName>
    <alternativeName>
        <fullName evidence="5 6">Ketopantoate reductase</fullName>
    </alternativeName>
</protein>
<comment type="caution">
    <text evidence="9">The sequence shown here is derived from an EMBL/GenBank/DDBJ whole genome shotgun (WGS) entry which is preliminary data.</text>
</comment>
<dbReference type="GO" id="GO:0050661">
    <property type="term" value="F:NADP binding"/>
    <property type="evidence" value="ECO:0007669"/>
    <property type="project" value="TreeGrafter"/>
</dbReference>
<dbReference type="EC" id="1.1.1.169" evidence="2 6"/>
<evidence type="ECO:0000259" key="8">
    <source>
        <dbReference type="Pfam" id="PF08546"/>
    </source>
</evidence>
<keyword evidence="10" id="KW-1185">Reference proteome</keyword>
<dbReference type="SUPFAM" id="SSF51735">
    <property type="entry name" value="NAD(P)-binding Rossmann-fold domains"/>
    <property type="match status" value="1"/>
</dbReference>
<evidence type="ECO:0000259" key="7">
    <source>
        <dbReference type="Pfam" id="PF02558"/>
    </source>
</evidence>